<dbReference type="PANTHER" id="PTHR42939:SF1">
    <property type="entry name" value="ABC TRANSPORTER ATP-BINDING PROTEIN ALBC-RELATED"/>
    <property type="match status" value="1"/>
</dbReference>
<dbReference type="Proteomes" id="UP001200470">
    <property type="component" value="Unassembled WGS sequence"/>
</dbReference>
<keyword evidence="2" id="KW-0547">Nucleotide-binding</keyword>
<reference evidence="5 6" key="1">
    <citation type="submission" date="2020-12" db="EMBL/GenBank/DDBJ databases">
        <title>Whole genome sequences of gut porcine anaerobes.</title>
        <authorList>
            <person name="Kubasova T."/>
            <person name="Jahodarova E."/>
            <person name="Rychlik I."/>
        </authorList>
    </citation>
    <scope>NUCLEOTIDE SEQUENCE [LARGE SCALE GENOMIC DNA]</scope>
    <source>
        <strain evidence="5 6">An925</strain>
    </source>
</reference>
<dbReference type="EMBL" id="JADYTN010000004">
    <property type="protein sequence ID" value="MCF2563065.1"/>
    <property type="molecule type" value="Genomic_DNA"/>
</dbReference>
<accession>A0ABS9CER4</accession>
<keyword evidence="3 5" id="KW-0067">ATP-binding</keyword>
<dbReference type="InterPro" id="IPR003593">
    <property type="entry name" value="AAA+_ATPase"/>
</dbReference>
<name>A0ABS9CER4_9BACT</name>
<keyword evidence="1" id="KW-0813">Transport</keyword>
<comment type="caution">
    <text evidence="5">The sequence shown here is derived from an EMBL/GenBank/DDBJ whole genome shotgun (WGS) entry which is preliminary data.</text>
</comment>
<protein>
    <submittedName>
        <fullName evidence="5">ABC transporter ATP-binding protein</fullName>
    </submittedName>
</protein>
<dbReference type="PANTHER" id="PTHR42939">
    <property type="entry name" value="ABC TRANSPORTER ATP-BINDING PROTEIN ALBC-RELATED"/>
    <property type="match status" value="1"/>
</dbReference>
<evidence type="ECO:0000256" key="2">
    <source>
        <dbReference type="ARBA" id="ARBA00022741"/>
    </source>
</evidence>
<sequence length="273" mass="30803">MIQVENLSFNYVGTKREVFSDFSLQLTDNKIYGLLGKNGTGKSTLLYLLCGLLRPKKGGVFIDGVLASDRRSAMLEDIFMVPEEFTLPQVTLDTYVKMNKGFYPHFSEEVLERCLADFELSRQTKLHQLSMGQKKKAFMSFALATGTRLLLMDEPTNGLDIPSKSQFRKVIANNMTADRILIISTHQVHDIESLLDHVLILSQSNLLLNASVSDISDDYKFEYRTPAEMDDSVLYAEPSLQGNAVIVRRQPSDHETPMNLELLFNAVITGKLR</sequence>
<dbReference type="InterPro" id="IPR003439">
    <property type="entry name" value="ABC_transporter-like_ATP-bd"/>
</dbReference>
<dbReference type="PROSITE" id="PS50893">
    <property type="entry name" value="ABC_TRANSPORTER_2"/>
    <property type="match status" value="1"/>
</dbReference>
<dbReference type="InterPro" id="IPR051782">
    <property type="entry name" value="ABC_Transporter_VariousFunc"/>
</dbReference>
<dbReference type="Pfam" id="PF00005">
    <property type="entry name" value="ABC_tran"/>
    <property type="match status" value="1"/>
</dbReference>
<evidence type="ECO:0000259" key="4">
    <source>
        <dbReference type="PROSITE" id="PS50893"/>
    </source>
</evidence>
<feature type="domain" description="ABC transporter" evidence="4">
    <location>
        <begin position="2"/>
        <end position="228"/>
    </location>
</feature>
<evidence type="ECO:0000313" key="5">
    <source>
        <dbReference type="EMBL" id="MCF2563065.1"/>
    </source>
</evidence>
<keyword evidence="6" id="KW-1185">Reference proteome</keyword>
<organism evidence="5 6">
    <name type="scientific">Xylanibacter brevis</name>
    <dbReference type="NCBI Taxonomy" id="83231"/>
    <lineage>
        <taxon>Bacteria</taxon>
        <taxon>Pseudomonadati</taxon>
        <taxon>Bacteroidota</taxon>
        <taxon>Bacteroidia</taxon>
        <taxon>Bacteroidales</taxon>
        <taxon>Prevotellaceae</taxon>
        <taxon>Xylanibacter</taxon>
    </lineage>
</organism>
<dbReference type="InterPro" id="IPR027417">
    <property type="entry name" value="P-loop_NTPase"/>
</dbReference>
<dbReference type="SUPFAM" id="SSF52540">
    <property type="entry name" value="P-loop containing nucleoside triphosphate hydrolases"/>
    <property type="match status" value="1"/>
</dbReference>
<evidence type="ECO:0000313" key="6">
    <source>
        <dbReference type="Proteomes" id="UP001200470"/>
    </source>
</evidence>
<dbReference type="GO" id="GO:0005524">
    <property type="term" value="F:ATP binding"/>
    <property type="evidence" value="ECO:0007669"/>
    <property type="project" value="UniProtKB-KW"/>
</dbReference>
<evidence type="ECO:0000256" key="3">
    <source>
        <dbReference type="ARBA" id="ARBA00022840"/>
    </source>
</evidence>
<dbReference type="RefSeq" id="WP_301637512.1">
    <property type="nucleotide sequence ID" value="NZ_JADYTN010000004.1"/>
</dbReference>
<proteinExistence type="predicted"/>
<dbReference type="Gene3D" id="3.40.50.300">
    <property type="entry name" value="P-loop containing nucleotide triphosphate hydrolases"/>
    <property type="match status" value="1"/>
</dbReference>
<dbReference type="SMART" id="SM00382">
    <property type="entry name" value="AAA"/>
    <property type="match status" value="1"/>
</dbReference>
<evidence type="ECO:0000256" key="1">
    <source>
        <dbReference type="ARBA" id="ARBA00022448"/>
    </source>
</evidence>
<gene>
    <name evidence="5" type="ORF">I6E12_02930</name>
</gene>